<evidence type="ECO:0000256" key="7">
    <source>
        <dbReference type="SAM" id="MobiDB-lite"/>
    </source>
</evidence>
<keyword evidence="4 8" id="KW-1133">Transmembrane helix</keyword>
<name>A0ABP0S9U6_9DINO</name>
<feature type="compositionally biased region" description="Basic and acidic residues" evidence="7">
    <location>
        <begin position="111"/>
        <end position="121"/>
    </location>
</feature>
<feature type="region of interest" description="Disordered" evidence="7">
    <location>
        <begin position="662"/>
        <end position="686"/>
    </location>
</feature>
<dbReference type="SUPFAM" id="SSF81324">
    <property type="entry name" value="Voltage-gated potassium channels"/>
    <property type="match status" value="1"/>
</dbReference>
<keyword evidence="5 8" id="KW-0472">Membrane</keyword>
<dbReference type="Gene3D" id="1.10.287.70">
    <property type="match status" value="1"/>
</dbReference>
<proteinExistence type="predicted"/>
<reference evidence="10 11" key="1">
    <citation type="submission" date="2024-02" db="EMBL/GenBank/DDBJ databases">
        <authorList>
            <person name="Chen Y."/>
            <person name="Shah S."/>
            <person name="Dougan E. K."/>
            <person name="Thang M."/>
            <person name="Chan C."/>
        </authorList>
    </citation>
    <scope>NUCLEOTIDE SEQUENCE [LARGE SCALE GENOMIC DNA]</scope>
</reference>
<comment type="subcellular location">
    <subcellularLocation>
        <location evidence="1">Membrane</location>
        <topology evidence="1">Multi-pass membrane protein</topology>
    </subcellularLocation>
</comment>
<evidence type="ECO:0000256" key="3">
    <source>
        <dbReference type="ARBA" id="ARBA00022837"/>
    </source>
</evidence>
<organism evidence="10 11">
    <name type="scientific">Durusdinium trenchii</name>
    <dbReference type="NCBI Taxonomy" id="1381693"/>
    <lineage>
        <taxon>Eukaryota</taxon>
        <taxon>Sar</taxon>
        <taxon>Alveolata</taxon>
        <taxon>Dinophyceae</taxon>
        <taxon>Suessiales</taxon>
        <taxon>Symbiodiniaceae</taxon>
        <taxon>Durusdinium</taxon>
    </lineage>
</organism>
<feature type="transmembrane region" description="Helical" evidence="8">
    <location>
        <begin position="450"/>
        <end position="474"/>
    </location>
</feature>
<comment type="caution">
    <text evidence="10">The sequence shown here is derived from an EMBL/GenBank/DDBJ whole genome shotgun (WGS) entry which is preliminary data.</text>
</comment>
<evidence type="ECO:0000313" key="10">
    <source>
        <dbReference type="EMBL" id="CAK9109116.1"/>
    </source>
</evidence>
<feature type="domain" description="EF-hand" evidence="9">
    <location>
        <begin position="498"/>
        <end position="533"/>
    </location>
</feature>
<accession>A0ABP0S9U6</accession>
<evidence type="ECO:0000256" key="5">
    <source>
        <dbReference type="ARBA" id="ARBA00023136"/>
    </source>
</evidence>
<feature type="coiled-coil region" evidence="6">
    <location>
        <begin position="598"/>
        <end position="625"/>
    </location>
</feature>
<evidence type="ECO:0000256" key="1">
    <source>
        <dbReference type="ARBA" id="ARBA00004141"/>
    </source>
</evidence>
<feature type="transmembrane region" description="Helical" evidence="8">
    <location>
        <begin position="218"/>
        <end position="242"/>
    </location>
</feature>
<feature type="region of interest" description="Disordered" evidence="7">
    <location>
        <begin position="111"/>
        <end position="153"/>
    </location>
</feature>
<dbReference type="EMBL" id="CAXAMN010027173">
    <property type="protein sequence ID" value="CAK9109116.1"/>
    <property type="molecule type" value="Genomic_DNA"/>
</dbReference>
<feature type="domain" description="EF-hand" evidence="9">
    <location>
        <begin position="538"/>
        <end position="573"/>
    </location>
</feature>
<evidence type="ECO:0000259" key="9">
    <source>
        <dbReference type="PROSITE" id="PS50222"/>
    </source>
</evidence>
<dbReference type="InterPro" id="IPR027359">
    <property type="entry name" value="Volt_channel_dom_sf"/>
</dbReference>
<dbReference type="Pfam" id="PF00520">
    <property type="entry name" value="Ion_trans"/>
    <property type="match status" value="1"/>
</dbReference>
<dbReference type="Gene3D" id="1.20.120.350">
    <property type="entry name" value="Voltage-gated potassium channels. Chain C"/>
    <property type="match status" value="1"/>
</dbReference>
<dbReference type="InterPro" id="IPR002048">
    <property type="entry name" value="EF_hand_dom"/>
</dbReference>
<sequence>MKKGEPWRPIDAPDFDPPLLHPHEVQKNETGEALPSAELYEVYQGPVVKPLKMIRIRQCRKKEPHIAFVEADSPELKLESEAQAVWSQARLSALAAKESEATKTKPRFEVGMEDEKKEASERLSSTMKQVPSAFTEDGMGRQPTGKSVRSRQRSSMLSETLAEIVKERKEEEMREALKAKIYEQGQLAKNVGNKAAEVVKSMDVDLSRLDKQRQAMHGWISSSFFDSFIGFIILINAVIIGFEAEVSTQIPFGCDESCQCGDAGRQSECFAMPEWLQAVDYVFAGIYIAEFGLRLYTYGIAVLRSNWVKFDLFLILSSMLDIALKQVATVSEVLTQILLVRILRLARLARAVRLMVQFRVLWQLVQGLLHSVSTLLWTFLMVMILVYGFAIVGIETIHVDLTLPLEHPYNVAVMQNFDRFSDAMLTLFQCFTLDSAGEVYRPLITHNPVLIAYFMTVILVMAVSLMNLVTAIMVNSALDQASEDKDVKRAYEAVQKRKQLEQLKVMFLELDTDGSGELTLEELKTAPEEVREQLEAVAGTEDIEGLFQMLDYDGGGSLDTSEFCEGVLKASTSEKPLELTRLVKQCSDILRLCRNMYVNQKQKTAGDMEKELKQLQKNVDIMQMLGQCLDKYSCRVRCQCHHSKGAREARCSEFRPLSLRHTKSRKDAVRAGHECKAASQSEAENE</sequence>
<dbReference type="Gene3D" id="1.10.238.10">
    <property type="entry name" value="EF-hand"/>
    <property type="match status" value="1"/>
</dbReference>
<evidence type="ECO:0000256" key="8">
    <source>
        <dbReference type="SAM" id="Phobius"/>
    </source>
</evidence>
<protein>
    <recommendedName>
        <fullName evidence="9">EF-hand domain-containing protein</fullName>
    </recommendedName>
</protein>
<feature type="transmembrane region" description="Helical" evidence="8">
    <location>
        <begin position="368"/>
        <end position="394"/>
    </location>
</feature>
<evidence type="ECO:0000256" key="2">
    <source>
        <dbReference type="ARBA" id="ARBA00022692"/>
    </source>
</evidence>
<evidence type="ECO:0000256" key="6">
    <source>
        <dbReference type="SAM" id="Coils"/>
    </source>
</evidence>
<dbReference type="SUPFAM" id="SSF47473">
    <property type="entry name" value="EF-hand"/>
    <property type="match status" value="1"/>
</dbReference>
<dbReference type="SMART" id="SM00054">
    <property type="entry name" value="EFh"/>
    <property type="match status" value="2"/>
</dbReference>
<dbReference type="PANTHER" id="PTHR10037:SF62">
    <property type="entry name" value="SODIUM CHANNEL PROTEIN 60E"/>
    <property type="match status" value="1"/>
</dbReference>
<dbReference type="CDD" id="cd00051">
    <property type="entry name" value="EFh"/>
    <property type="match status" value="1"/>
</dbReference>
<keyword evidence="11" id="KW-1185">Reference proteome</keyword>
<gene>
    <name evidence="10" type="ORF">CCMP2556_LOCUS50806</name>
</gene>
<dbReference type="Proteomes" id="UP001642484">
    <property type="component" value="Unassembled WGS sequence"/>
</dbReference>
<dbReference type="PROSITE" id="PS00018">
    <property type="entry name" value="EF_HAND_1"/>
    <property type="match status" value="2"/>
</dbReference>
<keyword evidence="6" id="KW-0175">Coiled coil</keyword>
<feature type="transmembrane region" description="Helical" evidence="8">
    <location>
        <begin position="281"/>
        <end position="303"/>
    </location>
</feature>
<dbReference type="InterPro" id="IPR011992">
    <property type="entry name" value="EF-hand-dom_pair"/>
</dbReference>
<keyword evidence="3" id="KW-0106">Calcium</keyword>
<dbReference type="Pfam" id="PF13499">
    <property type="entry name" value="EF-hand_7"/>
    <property type="match status" value="1"/>
</dbReference>
<dbReference type="InterPro" id="IPR043203">
    <property type="entry name" value="VGCC_Ca_Na"/>
</dbReference>
<evidence type="ECO:0000313" key="11">
    <source>
        <dbReference type="Proteomes" id="UP001642484"/>
    </source>
</evidence>
<keyword evidence="2 8" id="KW-0812">Transmembrane</keyword>
<evidence type="ECO:0000256" key="4">
    <source>
        <dbReference type="ARBA" id="ARBA00022989"/>
    </source>
</evidence>
<dbReference type="PANTHER" id="PTHR10037">
    <property type="entry name" value="VOLTAGE-GATED CATION CHANNEL CALCIUM AND SODIUM"/>
    <property type="match status" value="1"/>
</dbReference>
<dbReference type="InterPro" id="IPR018247">
    <property type="entry name" value="EF_Hand_1_Ca_BS"/>
</dbReference>
<feature type="compositionally biased region" description="Basic and acidic residues" evidence="7">
    <location>
        <begin position="665"/>
        <end position="676"/>
    </location>
</feature>
<dbReference type="InterPro" id="IPR005821">
    <property type="entry name" value="Ion_trans_dom"/>
</dbReference>
<dbReference type="PROSITE" id="PS50222">
    <property type="entry name" value="EF_HAND_2"/>
    <property type="match status" value="2"/>
</dbReference>
<feature type="region of interest" description="Disordered" evidence="7">
    <location>
        <begin position="1"/>
        <end position="23"/>
    </location>
</feature>